<dbReference type="InterPro" id="IPR006680">
    <property type="entry name" value="Amidohydro-rel"/>
</dbReference>
<comment type="catalytic activity">
    <reaction evidence="5 6">
        <text>adenine + H2O + H(+) = hypoxanthine + NH4(+)</text>
        <dbReference type="Rhea" id="RHEA:23688"/>
        <dbReference type="ChEBI" id="CHEBI:15377"/>
        <dbReference type="ChEBI" id="CHEBI:15378"/>
        <dbReference type="ChEBI" id="CHEBI:16708"/>
        <dbReference type="ChEBI" id="CHEBI:17368"/>
        <dbReference type="ChEBI" id="CHEBI:28938"/>
        <dbReference type="EC" id="3.5.4.2"/>
    </reaction>
</comment>
<dbReference type="Gene3D" id="3.20.20.140">
    <property type="entry name" value="Metal-dependent hydrolases"/>
    <property type="match status" value="1"/>
</dbReference>
<protein>
    <recommendedName>
        <fullName evidence="2 6">Adenine deaminase</fullName>
        <shortName evidence="6">Adenase</shortName>
        <shortName evidence="6">Adenine aminase</shortName>
        <ecNumber evidence="2 6">3.5.4.2</ecNumber>
    </recommendedName>
</protein>
<evidence type="ECO:0000256" key="6">
    <source>
        <dbReference type="HAMAP-Rule" id="MF_01518"/>
    </source>
</evidence>
<evidence type="ECO:0000256" key="3">
    <source>
        <dbReference type="ARBA" id="ARBA00022801"/>
    </source>
</evidence>
<reference evidence="9 10" key="1">
    <citation type="submission" date="2019-12" db="EMBL/GenBank/DDBJ databases">
        <title>Genome sequenceing of Clostridium bovifaecis.</title>
        <authorList>
            <person name="Yao Y."/>
        </authorList>
    </citation>
    <scope>NUCLEOTIDE SEQUENCE [LARGE SCALE GENOMIC DNA]</scope>
    <source>
        <strain evidence="9 10">BXX</strain>
    </source>
</reference>
<dbReference type="HAMAP" id="MF_01518">
    <property type="entry name" value="Adenine_deamin"/>
    <property type="match status" value="1"/>
</dbReference>
<organism evidence="9 10">
    <name type="scientific">Clostridium bovifaecis</name>
    <dbReference type="NCBI Taxonomy" id="2184719"/>
    <lineage>
        <taxon>Bacteria</taxon>
        <taxon>Bacillati</taxon>
        <taxon>Bacillota</taxon>
        <taxon>Clostridia</taxon>
        <taxon>Eubacteriales</taxon>
        <taxon>Clostridiaceae</taxon>
        <taxon>Clostridium</taxon>
    </lineage>
</organism>
<dbReference type="InterPro" id="IPR026912">
    <property type="entry name" value="Adenine_deam_C"/>
</dbReference>
<comment type="similarity">
    <text evidence="1 6">Belongs to the metallo-dependent hydrolases superfamily. Adenine deaminase family.</text>
</comment>
<dbReference type="EC" id="3.5.4.2" evidence="2 6"/>
<keyword evidence="4 6" id="KW-0464">Manganese</keyword>
<proteinExistence type="inferred from homology"/>
<keyword evidence="10" id="KW-1185">Reference proteome</keyword>
<dbReference type="NCBIfam" id="TIGR01178">
    <property type="entry name" value="ade"/>
    <property type="match status" value="1"/>
</dbReference>
<dbReference type="SUPFAM" id="SSF51338">
    <property type="entry name" value="Composite domain of metallo-dependent hydrolases"/>
    <property type="match status" value="1"/>
</dbReference>
<dbReference type="CDD" id="cd01295">
    <property type="entry name" value="AdeC"/>
    <property type="match status" value="1"/>
</dbReference>
<dbReference type="InterPro" id="IPR032466">
    <property type="entry name" value="Metal_Hydrolase"/>
</dbReference>
<evidence type="ECO:0000256" key="4">
    <source>
        <dbReference type="ARBA" id="ARBA00023211"/>
    </source>
</evidence>
<dbReference type="InterPro" id="IPR006679">
    <property type="entry name" value="Adenine_deam"/>
</dbReference>
<evidence type="ECO:0000313" key="9">
    <source>
        <dbReference type="EMBL" id="QGU96852.1"/>
    </source>
</evidence>
<gene>
    <name evidence="6 9" type="primary">ade</name>
    <name evidence="9" type="ORF">GOM49_12330</name>
</gene>
<dbReference type="Pfam" id="PF13382">
    <property type="entry name" value="Adenine_deam_C"/>
    <property type="match status" value="1"/>
</dbReference>
<feature type="domain" description="Adenine deaminase C-terminal" evidence="8">
    <location>
        <begin position="392"/>
        <end position="556"/>
    </location>
</feature>
<evidence type="ECO:0000256" key="1">
    <source>
        <dbReference type="ARBA" id="ARBA00006773"/>
    </source>
</evidence>
<dbReference type="AlphaFoldDB" id="A0A6I6ESX9"/>
<evidence type="ECO:0000259" key="8">
    <source>
        <dbReference type="Pfam" id="PF13382"/>
    </source>
</evidence>
<dbReference type="GO" id="GO:0006146">
    <property type="term" value="P:adenine catabolic process"/>
    <property type="evidence" value="ECO:0007669"/>
    <property type="project" value="InterPro"/>
</dbReference>
<accession>A0A6I6ESX9</accession>
<dbReference type="GO" id="GO:0000034">
    <property type="term" value="F:adenine deaminase activity"/>
    <property type="evidence" value="ECO:0007669"/>
    <property type="project" value="UniProtKB-UniRule"/>
</dbReference>
<dbReference type="PANTHER" id="PTHR11113:SF2">
    <property type="entry name" value="ADENINE DEAMINASE"/>
    <property type="match status" value="1"/>
</dbReference>
<dbReference type="EMBL" id="CP046522">
    <property type="protein sequence ID" value="QGU96852.1"/>
    <property type="molecule type" value="Genomic_DNA"/>
</dbReference>
<evidence type="ECO:0000256" key="2">
    <source>
        <dbReference type="ARBA" id="ARBA00012782"/>
    </source>
</evidence>
<dbReference type="PANTHER" id="PTHR11113">
    <property type="entry name" value="N-ACETYLGLUCOSAMINE-6-PHOSPHATE DEACETYLASE"/>
    <property type="match status" value="1"/>
</dbReference>
<evidence type="ECO:0000313" key="10">
    <source>
        <dbReference type="Proteomes" id="UP000422764"/>
    </source>
</evidence>
<evidence type="ECO:0000259" key="7">
    <source>
        <dbReference type="Pfam" id="PF01979"/>
    </source>
</evidence>
<feature type="domain" description="Amidohydrolase-related" evidence="7">
    <location>
        <begin position="65"/>
        <end position="346"/>
    </location>
</feature>
<comment type="cofactor">
    <cofactor evidence="6">
        <name>Mn(2+)</name>
        <dbReference type="ChEBI" id="CHEBI:29035"/>
    </cofactor>
</comment>
<dbReference type="Gene3D" id="2.30.40.10">
    <property type="entry name" value="Urease, subunit C, domain 1"/>
    <property type="match status" value="1"/>
</dbReference>
<dbReference type="Pfam" id="PF01979">
    <property type="entry name" value="Amidohydro_1"/>
    <property type="match status" value="1"/>
</dbReference>
<dbReference type="SUPFAM" id="SSF51556">
    <property type="entry name" value="Metallo-dependent hydrolases"/>
    <property type="match status" value="1"/>
</dbReference>
<name>A0A6I6ESX9_9CLOT</name>
<keyword evidence="3 6" id="KW-0378">Hydrolase</keyword>
<evidence type="ECO:0000256" key="5">
    <source>
        <dbReference type="ARBA" id="ARBA00047720"/>
    </source>
</evidence>
<dbReference type="InterPro" id="IPR011059">
    <property type="entry name" value="Metal-dep_hydrolase_composite"/>
</dbReference>
<sequence length="566" mass="62526">MLNLEKNIDTALKMKKADLVLKNGSIINVFTQDIEKGDIAISGDVIVGIGDYSGEEEIDCSGYFISSGFIDSHVHIESSKLIPENYSRLLINRGITACIADPHEIVNVYGAEGIKFMIESGRRGPIDIFYMIPSSVPAVDFEDSGAVLRASDLVQFIGNENVRGLGEVMNVQGVLSKDEDTLKKLKLFNSANMPIDGHAPQVSSIDLNAYTSCRIRTDHETSDIDEALTKIMRGMYILIRHGTAAKNLKSLIPAVKENNYNRFCFCTDDKDVVDLVHKGSIDYNIKLAISMGLDPIKAITLATLNAAQCYRLMWRGAVAPGYRADLVIFNSLKDINVKQVIKDGKLYKDVGETDIKINLPPSMNINYIHEEVFRVKAKSKKINVIQSIPHSLITKRVVKEIEAKDGYVERVYPGNVLKIGVFERHKNTGRYSIGYVEGLEIKELAVAQSIAHDSHNIIVIGDNDKDMTIAVNALIAIGGGIVTVSKGEVIGDLSLPIAGLMSCEDSKIVAQKVEELYRIVMEHGDKNSLFLSLSFLSLPVISELKITTRGLYNVVENRFIDLFDIN</sequence>
<dbReference type="Proteomes" id="UP000422764">
    <property type="component" value="Chromosome"/>
</dbReference>